<dbReference type="InterPro" id="IPR016181">
    <property type="entry name" value="Acyl_CoA_acyltransferase"/>
</dbReference>
<dbReference type="PANTHER" id="PTHR42791">
    <property type="entry name" value="GNAT FAMILY ACETYLTRANSFERASE"/>
    <property type="match status" value="1"/>
</dbReference>
<feature type="domain" description="N-acetyltransferase" evidence="2">
    <location>
        <begin position="128"/>
        <end position="252"/>
    </location>
</feature>
<name>A0A178ER73_TRIRU</name>
<dbReference type="Proteomes" id="UP000243015">
    <property type="component" value="Unassembled WGS sequence"/>
</dbReference>
<dbReference type="InterPro" id="IPR052523">
    <property type="entry name" value="Trichothecene_AcTrans"/>
</dbReference>
<comment type="caution">
    <text evidence="3">The sequence shown here is derived from an EMBL/GenBank/DDBJ whole genome shotgun (WGS) entry which is preliminary data.</text>
</comment>
<accession>A0A178ER73</accession>
<dbReference type="InterPro" id="IPR029063">
    <property type="entry name" value="SAM-dependent_MTases_sf"/>
</dbReference>
<reference evidence="3 4" key="1">
    <citation type="submission" date="2016-05" db="EMBL/GenBank/DDBJ databases">
        <title>Genome sequencing of Trichophyton rubrum CMCC(F)T1i isolated from hair.</title>
        <authorList>
            <person name="Zhan P."/>
            <person name="Tao Y."/>
            <person name="Liu W."/>
        </authorList>
    </citation>
    <scope>NUCLEOTIDE SEQUENCE [LARGE SCALE GENOMIC DNA]</scope>
    <source>
        <strain evidence="4">CMCC(F)T1i</strain>
    </source>
</reference>
<dbReference type="Gene3D" id="3.40.630.30">
    <property type="match status" value="1"/>
</dbReference>
<dbReference type="EMBL" id="LHPM01000019">
    <property type="protein sequence ID" value="OAL62195.1"/>
    <property type="molecule type" value="Genomic_DNA"/>
</dbReference>
<sequence length="560" mass="63511">MPIRLARYSDLEAISSTLAEGFHEEEVMGPLLHPLRREYPSDYLNYWRRKCWEKWWNYSYVFIVSYIEQDEKPEEVNEASSDDRKDDRSPEEPSKPPREVITGVAQWHRMGPGWESVWKPLGKWDPRLVISPLISIYHNFFLALITPNRAASRPPQLTEESVRQALIRVLGALYASPPHRLTNWSLNCLAVRPKYQRLGHGRELVAWGVDRAREEGIAASVLAAKGKDTFYRRCGFTELAGWATDGEGNPLKGVVEGGAVMFTRDNASVELPEACQALLEKVLRTAGLEINGKERDETAREEPNTAKKRVLLDLGFGCGEQTIYLTMNSARPSRIFDEYIGITLDKVQHGFAQKRLQQKILHGNQQEISTRPSKISLFCADAARPSTWPDEVTKTLHDAFSINDSNSNMERYVMGLDTLYHFYPSRREIFKYSHSILRANLLAFDLFLAPSNPSSLKRIFNALFLRLLTPTLGAPFGNFVSPETYTTMLEEAGYKTENIVIEDITDHVFVGLAGFLDKRCRDMAIMGLGGYTKWQVAGWLFRWLSSGGVLRAGVVIAKVD</sequence>
<dbReference type="VEuPathDB" id="FungiDB:TERG_03367"/>
<dbReference type="InterPro" id="IPR000182">
    <property type="entry name" value="GNAT_dom"/>
</dbReference>
<organism evidence="3 4">
    <name type="scientific">Trichophyton rubrum</name>
    <name type="common">Athlete's foot fungus</name>
    <name type="synonym">Epidermophyton rubrum</name>
    <dbReference type="NCBI Taxonomy" id="5551"/>
    <lineage>
        <taxon>Eukaryota</taxon>
        <taxon>Fungi</taxon>
        <taxon>Dikarya</taxon>
        <taxon>Ascomycota</taxon>
        <taxon>Pezizomycotina</taxon>
        <taxon>Eurotiomycetes</taxon>
        <taxon>Eurotiomycetidae</taxon>
        <taxon>Onygenales</taxon>
        <taxon>Arthrodermataceae</taxon>
        <taxon>Trichophyton</taxon>
    </lineage>
</organism>
<protein>
    <recommendedName>
        <fullName evidence="2">N-acetyltransferase domain-containing protein</fullName>
    </recommendedName>
</protein>
<feature type="compositionally biased region" description="Basic and acidic residues" evidence="1">
    <location>
        <begin position="81"/>
        <end position="98"/>
    </location>
</feature>
<dbReference type="SUPFAM" id="SSF55729">
    <property type="entry name" value="Acyl-CoA N-acyltransferases (Nat)"/>
    <property type="match status" value="1"/>
</dbReference>
<evidence type="ECO:0000313" key="4">
    <source>
        <dbReference type="Proteomes" id="UP000243015"/>
    </source>
</evidence>
<evidence type="ECO:0000259" key="2">
    <source>
        <dbReference type="PROSITE" id="PS51186"/>
    </source>
</evidence>
<evidence type="ECO:0000256" key="1">
    <source>
        <dbReference type="SAM" id="MobiDB-lite"/>
    </source>
</evidence>
<proteinExistence type="predicted"/>
<feature type="region of interest" description="Disordered" evidence="1">
    <location>
        <begin position="73"/>
        <end position="98"/>
    </location>
</feature>
<evidence type="ECO:0000313" key="3">
    <source>
        <dbReference type="EMBL" id="OAL62195.1"/>
    </source>
</evidence>
<dbReference type="SUPFAM" id="SSF53335">
    <property type="entry name" value="S-adenosyl-L-methionine-dependent methyltransferases"/>
    <property type="match status" value="1"/>
</dbReference>
<dbReference type="VEuPathDB" id="FungiDB:TERG_03368"/>
<dbReference type="PROSITE" id="PS51186">
    <property type="entry name" value="GNAT"/>
    <property type="match status" value="1"/>
</dbReference>
<dbReference type="GO" id="GO:0016747">
    <property type="term" value="F:acyltransferase activity, transferring groups other than amino-acyl groups"/>
    <property type="evidence" value="ECO:0007669"/>
    <property type="project" value="InterPro"/>
</dbReference>
<gene>
    <name evidence="3" type="ORF">A7C99_6772</name>
</gene>
<dbReference type="Pfam" id="PF13508">
    <property type="entry name" value="Acetyltransf_7"/>
    <property type="match status" value="1"/>
</dbReference>
<dbReference type="PANTHER" id="PTHR42791:SF16">
    <property type="entry name" value="N-ACETYLTRANSFERASE DOMAIN-CONTAINING PROTEIN"/>
    <property type="match status" value="1"/>
</dbReference>
<dbReference type="CDD" id="cd04301">
    <property type="entry name" value="NAT_SF"/>
    <property type="match status" value="1"/>
</dbReference>
<dbReference type="Gene3D" id="3.40.50.150">
    <property type="entry name" value="Vaccinia Virus protein VP39"/>
    <property type="match status" value="1"/>
</dbReference>
<dbReference type="AlphaFoldDB" id="A0A178ER73"/>